<dbReference type="InterPro" id="IPR000863">
    <property type="entry name" value="Sulfotransferase_dom"/>
</dbReference>
<dbReference type="OMA" id="TRNSENP"/>
<reference evidence="7" key="5">
    <citation type="submission" date="2025-09" db="UniProtKB">
        <authorList>
            <consortium name="Ensembl"/>
        </authorList>
    </citation>
    <scope>IDENTIFICATION</scope>
</reference>
<comment type="similarity">
    <text evidence="2 5">Belongs to the sulfotransferase 1 family.</text>
</comment>
<dbReference type="PANTHER" id="PTHR11783">
    <property type="entry name" value="SULFOTRANSFERASE SULT"/>
    <property type="match status" value="1"/>
</dbReference>
<keyword evidence="4 5" id="KW-0808">Transferase</keyword>
<evidence type="ECO:0000256" key="4">
    <source>
        <dbReference type="ARBA" id="ARBA00022679"/>
    </source>
</evidence>
<dbReference type="SUPFAM" id="SSF52540">
    <property type="entry name" value="P-loop containing nucleoside triphosphate hydrolases"/>
    <property type="match status" value="1"/>
</dbReference>
<comment type="subcellular location">
    <subcellularLocation>
        <location evidence="1">Cytoplasm</location>
    </subcellularLocation>
</comment>
<dbReference type="Gene3D" id="3.40.50.300">
    <property type="entry name" value="P-loop containing nucleotide triphosphate hydrolases"/>
    <property type="match status" value="1"/>
</dbReference>
<dbReference type="FunCoup" id="A0A4W3GW08">
    <property type="interactions" value="8"/>
</dbReference>
<evidence type="ECO:0000313" key="8">
    <source>
        <dbReference type="Proteomes" id="UP000314986"/>
    </source>
</evidence>
<reference evidence="8" key="1">
    <citation type="journal article" date="2006" name="Science">
        <title>Ancient noncoding elements conserved in the human genome.</title>
        <authorList>
            <person name="Venkatesh B."/>
            <person name="Kirkness E.F."/>
            <person name="Loh Y.H."/>
            <person name="Halpern A.L."/>
            <person name="Lee A.P."/>
            <person name="Johnson J."/>
            <person name="Dandona N."/>
            <person name="Viswanathan L.D."/>
            <person name="Tay A."/>
            <person name="Venter J.C."/>
            <person name="Strausberg R.L."/>
            <person name="Brenner S."/>
        </authorList>
    </citation>
    <scope>NUCLEOTIDE SEQUENCE [LARGE SCALE GENOMIC DNA]</scope>
</reference>
<dbReference type="EC" id="2.8.2.-" evidence="5"/>
<dbReference type="Proteomes" id="UP000314986">
    <property type="component" value="Unassembled WGS sequence"/>
</dbReference>
<dbReference type="Ensembl" id="ENSCMIT00000008727.1">
    <property type="protein sequence ID" value="ENSCMIP00000008488.1"/>
    <property type="gene ID" value="ENSCMIG00000004556.1"/>
</dbReference>
<dbReference type="GeneTree" id="ENSGT00940000156772"/>
<name>A0A4W3GW08_CALMI</name>
<dbReference type="GO" id="GO:0008146">
    <property type="term" value="F:sulfotransferase activity"/>
    <property type="evidence" value="ECO:0007669"/>
    <property type="project" value="InterPro"/>
</dbReference>
<evidence type="ECO:0000256" key="3">
    <source>
        <dbReference type="ARBA" id="ARBA00022490"/>
    </source>
</evidence>
<keyword evidence="8" id="KW-1185">Reference proteome</keyword>
<reference evidence="8" key="2">
    <citation type="journal article" date="2007" name="PLoS Biol.">
        <title>Survey sequencing and comparative analysis of the elephant shark (Callorhinchus milii) genome.</title>
        <authorList>
            <person name="Venkatesh B."/>
            <person name="Kirkness E.F."/>
            <person name="Loh Y.H."/>
            <person name="Halpern A.L."/>
            <person name="Lee A.P."/>
            <person name="Johnson J."/>
            <person name="Dandona N."/>
            <person name="Viswanathan L.D."/>
            <person name="Tay A."/>
            <person name="Venter J.C."/>
            <person name="Strausberg R.L."/>
            <person name="Brenner S."/>
        </authorList>
    </citation>
    <scope>NUCLEOTIDE SEQUENCE [LARGE SCALE GENOMIC DNA]</scope>
</reference>
<dbReference type="Pfam" id="PF00685">
    <property type="entry name" value="Sulfotransfer_1"/>
    <property type="match status" value="1"/>
</dbReference>
<evidence type="ECO:0000256" key="1">
    <source>
        <dbReference type="ARBA" id="ARBA00004496"/>
    </source>
</evidence>
<dbReference type="STRING" id="7868.ENSCMIP00000008488"/>
<keyword evidence="3" id="KW-0963">Cytoplasm</keyword>
<sequence length="308" mass="36466">MSENLKLLKISVCSLPIFSIFVNMSEKATCQRFQYKGCNFLSPIYTIEHLEKLEHFEVRDSDVFAVTYPKSGTMWMQQILSLIYSDDDTPAVQSKSAMERVPWIELPNSNFEVRQSPRLSVTHLPYHLVPKGLKDKQGKVIYVARNPRDVLMSLYYLHNHLSTFETPKSFQDFMEQFVDGRVEFSSWFDHIKDWYDHRHEFNFLYMTYEDMKKDLRGAIQKVCNFLEKHLDDKKLDTIVKQCTFSTMKATQVVNYEKTPDKSPENAFLRKGTFADLEKHFAEPQIEMFNRIFQEKLKDSPLRFSWDNI</sequence>
<accession>A0A4W3GW08</accession>
<evidence type="ECO:0000259" key="6">
    <source>
        <dbReference type="Pfam" id="PF00685"/>
    </source>
</evidence>
<dbReference type="InParanoid" id="A0A4W3GW08"/>
<dbReference type="InterPro" id="IPR027417">
    <property type="entry name" value="P-loop_NTPase"/>
</dbReference>
<proteinExistence type="inferred from homology"/>
<reference evidence="7" key="4">
    <citation type="submission" date="2025-08" db="UniProtKB">
        <authorList>
            <consortium name="Ensembl"/>
        </authorList>
    </citation>
    <scope>IDENTIFICATION</scope>
</reference>
<organism evidence="7 8">
    <name type="scientific">Callorhinchus milii</name>
    <name type="common">Ghost shark</name>
    <dbReference type="NCBI Taxonomy" id="7868"/>
    <lineage>
        <taxon>Eukaryota</taxon>
        <taxon>Metazoa</taxon>
        <taxon>Chordata</taxon>
        <taxon>Craniata</taxon>
        <taxon>Vertebrata</taxon>
        <taxon>Chondrichthyes</taxon>
        <taxon>Holocephali</taxon>
        <taxon>Chimaeriformes</taxon>
        <taxon>Callorhinchidae</taxon>
        <taxon>Callorhinchus</taxon>
    </lineage>
</organism>
<feature type="domain" description="Sulfotransferase" evidence="6">
    <location>
        <begin position="60"/>
        <end position="299"/>
    </location>
</feature>
<dbReference type="GO" id="GO:0005737">
    <property type="term" value="C:cytoplasm"/>
    <property type="evidence" value="ECO:0007669"/>
    <property type="project" value="UniProtKB-SubCell"/>
</dbReference>
<protein>
    <recommendedName>
        <fullName evidence="5">Sulfotransferase</fullName>
        <ecNumber evidence="5">2.8.2.-</ecNumber>
    </recommendedName>
</protein>
<dbReference type="FunFam" id="3.40.50.300:FF:000433">
    <property type="entry name" value="Estrogen sulfotransferase"/>
    <property type="match status" value="1"/>
</dbReference>
<evidence type="ECO:0000256" key="5">
    <source>
        <dbReference type="RuleBase" id="RU361155"/>
    </source>
</evidence>
<evidence type="ECO:0000256" key="2">
    <source>
        <dbReference type="ARBA" id="ARBA00005771"/>
    </source>
</evidence>
<dbReference type="AlphaFoldDB" id="A0A4W3GW08"/>
<evidence type="ECO:0000313" key="7">
    <source>
        <dbReference type="Ensembl" id="ENSCMIP00000008488.1"/>
    </source>
</evidence>
<reference evidence="8" key="3">
    <citation type="journal article" date="2014" name="Nature">
        <title>Elephant shark genome provides unique insights into gnathostome evolution.</title>
        <authorList>
            <consortium name="International Elephant Shark Genome Sequencing Consortium"/>
            <person name="Venkatesh B."/>
            <person name="Lee A.P."/>
            <person name="Ravi V."/>
            <person name="Maurya A.K."/>
            <person name="Lian M.M."/>
            <person name="Swann J.B."/>
            <person name="Ohta Y."/>
            <person name="Flajnik M.F."/>
            <person name="Sutoh Y."/>
            <person name="Kasahara M."/>
            <person name="Hoon S."/>
            <person name="Gangu V."/>
            <person name="Roy S.W."/>
            <person name="Irimia M."/>
            <person name="Korzh V."/>
            <person name="Kondrychyn I."/>
            <person name="Lim Z.W."/>
            <person name="Tay B.H."/>
            <person name="Tohari S."/>
            <person name="Kong K.W."/>
            <person name="Ho S."/>
            <person name="Lorente-Galdos B."/>
            <person name="Quilez J."/>
            <person name="Marques-Bonet T."/>
            <person name="Raney B.J."/>
            <person name="Ingham P.W."/>
            <person name="Tay A."/>
            <person name="Hillier L.W."/>
            <person name="Minx P."/>
            <person name="Boehm T."/>
            <person name="Wilson R.K."/>
            <person name="Brenner S."/>
            <person name="Warren W.C."/>
        </authorList>
    </citation>
    <scope>NUCLEOTIDE SEQUENCE [LARGE SCALE GENOMIC DNA]</scope>
</reference>